<feature type="transmembrane region" description="Helical" evidence="1">
    <location>
        <begin position="150"/>
        <end position="171"/>
    </location>
</feature>
<evidence type="ECO:0000313" key="3">
    <source>
        <dbReference type="Proteomes" id="UP000265703"/>
    </source>
</evidence>
<name>A0A397TAC1_9GLOM</name>
<evidence type="ECO:0008006" key="4">
    <source>
        <dbReference type="Google" id="ProtNLM"/>
    </source>
</evidence>
<dbReference type="AlphaFoldDB" id="A0A397TAC1"/>
<feature type="transmembrane region" description="Helical" evidence="1">
    <location>
        <begin position="111"/>
        <end position="130"/>
    </location>
</feature>
<feature type="transmembrane region" description="Helical" evidence="1">
    <location>
        <begin position="77"/>
        <end position="99"/>
    </location>
</feature>
<accession>A0A397TAC1</accession>
<comment type="caution">
    <text evidence="2">The sequence shown here is derived from an EMBL/GenBank/DDBJ whole genome shotgun (WGS) entry which is preliminary data.</text>
</comment>
<feature type="transmembrane region" description="Helical" evidence="1">
    <location>
        <begin position="6"/>
        <end position="27"/>
    </location>
</feature>
<reference evidence="2 3" key="1">
    <citation type="submission" date="2018-06" db="EMBL/GenBank/DDBJ databases">
        <title>Comparative genomics reveals the genomic features of Rhizophagus irregularis, R. cerebriforme, R. diaphanum and Gigaspora rosea, and their symbiotic lifestyle signature.</title>
        <authorList>
            <person name="Morin E."/>
            <person name="San Clemente H."/>
            <person name="Chen E.C.H."/>
            <person name="De La Providencia I."/>
            <person name="Hainaut M."/>
            <person name="Kuo A."/>
            <person name="Kohler A."/>
            <person name="Murat C."/>
            <person name="Tang N."/>
            <person name="Roy S."/>
            <person name="Loubradou J."/>
            <person name="Henrissat B."/>
            <person name="Grigoriev I.V."/>
            <person name="Corradi N."/>
            <person name="Roux C."/>
            <person name="Martin F.M."/>
        </authorList>
    </citation>
    <scope>NUCLEOTIDE SEQUENCE [LARGE SCALE GENOMIC DNA]</scope>
    <source>
        <strain evidence="2 3">DAOM 227022</strain>
    </source>
</reference>
<dbReference type="Proteomes" id="UP000265703">
    <property type="component" value="Unassembled WGS sequence"/>
</dbReference>
<dbReference type="STRING" id="658196.A0A397TAC1"/>
<evidence type="ECO:0000313" key="2">
    <source>
        <dbReference type="EMBL" id="RIA95188.1"/>
    </source>
</evidence>
<protein>
    <recommendedName>
        <fullName evidence="4">G-protein coupled receptors family 1 profile domain-containing protein</fullName>
    </recommendedName>
</protein>
<keyword evidence="3" id="KW-1185">Reference proteome</keyword>
<keyword evidence="1" id="KW-1133">Transmembrane helix</keyword>
<sequence>MVSITIIIVYFICFISVICGVSTALKLYLSGKNYLIAVLAASMAVGELDILSSVIWINDFQNVPKSFCIFQALLLQYAVYLQIIAAVCFSYHIYQLLVHYKKGSSQTLQKIYVSALVGGPIIMTIIAAIVSIKTDAVRPFALNCDFKKPIWVRLIGYSGFNFVLTFFGVYLSARAAYQVFKHLDQFKSNLSNGDISSNSSSSAMVTNHSSPEIQIYIDNTDETNVETTEINTTASSTATVTSTRQTRRPVTTQTSLRQIKAYNMTKAAAIRMVLFSCGFALINVAAAFQTITTILKQGLFGEVVIEGLGGNDFAGVLSGLMIFLVFGLPNGVKKCFSRRR</sequence>
<keyword evidence="1" id="KW-0472">Membrane</keyword>
<keyword evidence="1" id="KW-0812">Transmembrane</keyword>
<proteinExistence type="predicted"/>
<feature type="transmembrane region" description="Helical" evidence="1">
    <location>
        <begin position="313"/>
        <end position="332"/>
    </location>
</feature>
<gene>
    <name evidence="2" type="ORF">C1645_872935</name>
</gene>
<dbReference type="OrthoDB" id="3256745at2759"/>
<dbReference type="Gene3D" id="1.20.1070.10">
    <property type="entry name" value="Rhodopsin 7-helix transmembrane proteins"/>
    <property type="match status" value="1"/>
</dbReference>
<feature type="transmembrane region" description="Helical" evidence="1">
    <location>
        <begin position="34"/>
        <end position="57"/>
    </location>
</feature>
<evidence type="ECO:0000256" key="1">
    <source>
        <dbReference type="SAM" id="Phobius"/>
    </source>
</evidence>
<dbReference type="EMBL" id="QKYT01000066">
    <property type="protein sequence ID" value="RIA95188.1"/>
    <property type="molecule type" value="Genomic_DNA"/>
</dbReference>
<feature type="transmembrane region" description="Helical" evidence="1">
    <location>
        <begin position="272"/>
        <end position="293"/>
    </location>
</feature>
<organism evidence="2 3">
    <name type="scientific">Glomus cerebriforme</name>
    <dbReference type="NCBI Taxonomy" id="658196"/>
    <lineage>
        <taxon>Eukaryota</taxon>
        <taxon>Fungi</taxon>
        <taxon>Fungi incertae sedis</taxon>
        <taxon>Mucoromycota</taxon>
        <taxon>Glomeromycotina</taxon>
        <taxon>Glomeromycetes</taxon>
        <taxon>Glomerales</taxon>
        <taxon>Glomeraceae</taxon>
        <taxon>Glomus</taxon>
    </lineage>
</organism>